<name>A0A9E7SQY0_9CAUD</name>
<keyword evidence="2" id="KW-1185">Reference proteome</keyword>
<protein>
    <submittedName>
        <fullName evidence="1">Uncharacterized protein</fullName>
    </submittedName>
</protein>
<dbReference type="EMBL" id="ON529851">
    <property type="protein sequence ID" value="UTC28863.1"/>
    <property type="molecule type" value="Genomic_DNA"/>
</dbReference>
<evidence type="ECO:0000313" key="1">
    <source>
        <dbReference type="EMBL" id="UTC28863.1"/>
    </source>
</evidence>
<dbReference type="Proteomes" id="UP001056634">
    <property type="component" value="Segment"/>
</dbReference>
<organism evidence="1 2">
    <name type="scientific">Brevundimonas phage vB_BpoS-Marchewka</name>
    <dbReference type="NCBI Taxonomy" id="2948604"/>
    <lineage>
        <taxon>Viruses</taxon>
        <taxon>Duplodnaviria</taxon>
        <taxon>Heunggongvirae</taxon>
        <taxon>Uroviricota</taxon>
        <taxon>Caudoviricetes</taxon>
        <taxon>Jeanschmidtviridae</taxon>
        <taxon>Marchewkavirus</taxon>
        <taxon>Marchewkavirus marchewka</taxon>
    </lineage>
</organism>
<reference evidence="1" key="1">
    <citation type="submission" date="2022-04" db="EMBL/GenBank/DDBJ databases">
        <authorList>
            <person name="Friedrich I."/>
            <person name="Schneider D."/>
            <person name="Poehlein A."/>
            <person name="Hertel R."/>
            <person name="Daniel R."/>
        </authorList>
    </citation>
    <scope>NUCLEOTIDE SEQUENCE</scope>
</reference>
<sequence length="69" mass="7203">MTARRIDLDALAAQEKSAVSLMNAFTAYAREIGCVVGDGVMADSIEATAAQGALLSAKWAALTETRDDV</sequence>
<accession>A0A9E7SQY0</accession>
<gene>
    <name evidence="1" type="ORF">MARCHEWKA_03510</name>
</gene>
<evidence type="ECO:0000313" key="2">
    <source>
        <dbReference type="Proteomes" id="UP001056634"/>
    </source>
</evidence>
<proteinExistence type="predicted"/>